<protein>
    <submittedName>
        <fullName evidence="1">Uncharacterized protein</fullName>
    </submittedName>
</protein>
<keyword evidence="2" id="KW-1185">Reference proteome</keyword>
<name>A0ACB8QXT2_9AGAM</name>
<sequence>MTNHPRPSSPVDPVLPFLDRTSLNIPTITYLMDSDFENQQARKHSYPPSTTASIESAQYPTNILRDTDSRPRRSPPNIPRHILHLRQHPTFQKTDLTMWTLKCLPHTRIALNTCTYILLPGKTQFIPVILTDTRMELPSAVSVRINLIYPCDSTSDPGNGHRILIPNTAIHRSRILRLGQLKMKLNNSWLRLADRASPSLTQADGPCPSIIRAHSIWWNNRVSGTWHILETTSQHQYEYFSGTTPRSIAPHLPPVRCNTPPFDPIIYAPYQHLAPRMQPQPPISSEDYQLPISYPPGPA</sequence>
<evidence type="ECO:0000313" key="1">
    <source>
        <dbReference type="EMBL" id="KAI0036640.1"/>
    </source>
</evidence>
<dbReference type="Proteomes" id="UP000814128">
    <property type="component" value="Unassembled WGS sequence"/>
</dbReference>
<dbReference type="EMBL" id="MU273469">
    <property type="protein sequence ID" value="KAI0036640.1"/>
    <property type="molecule type" value="Genomic_DNA"/>
</dbReference>
<accession>A0ACB8QXT2</accession>
<reference evidence="1" key="2">
    <citation type="journal article" date="2022" name="New Phytol.">
        <title>Evolutionary transition to the ectomycorrhizal habit in the genomes of a hyperdiverse lineage of mushroom-forming fungi.</title>
        <authorList>
            <person name="Looney B."/>
            <person name="Miyauchi S."/>
            <person name="Morin E."/>
            <person name="Drula E."/>
            <person name="Courty P.E."/>
            <person name="Kohler A."/>
            <person name="Kuo A."/>
            <person name="LaButti K."/>
            <person name="Pangilinan J."/>
            <person name="Lipzen A."/>
            <person name="Riley R."/>
            <person name="Andreopoulos W."/>
            <person name="He G."/>
            <person name="Johnson J."/>
            <person name="Nolan M."/>
            <person name="Tritt A."/>
            <person name="Barry K.W."/>
            <person name="Grigoriev I.V."/>
            <person name="Nagy L.G."/>
            <person name="Hibbett D."/>
            <person name="Henrissat B."/>
            <person name="Matheny P.B."/>
            <person name="Labbe J."/>
            <person name="Martin F.M."/>
        </authorList>
    </citation>
    <scope>NUCLEOTIDE SEQUENCE</scope>
    <source>
        <strain evidence="1">EC-137</strain>
    </source>
</reference>
<organism evidence="1 2">
    <name type="scientific">Vararia minispora EC-137</name>
    <dbReference type="NCBI Taxonomy" id="1314806"/>
    <lineage>
        <taxon>Eukaryota</taxon>
        <taxon>Fungi</taxon>
        <taxon>Dikarya</taxon>
        <taxon>Basidiomycota</taxon>
        <taxon>Agaricomycotina</taxon>
        <taxon>Agaricomycetes</taxon>
        <taxon>Russulales</taxon>
        <taxon>Lachnocladiaceae</taxon>
        <taxon>Vararia</taxon>
    </lineage>
</organism>
<evidence type="ECO:0000313" key="2">
    <source>
        <dbReference type="Proteomes" id="UP000814128"/>
    </source>
</evidence>
<gene>
    <name evidence="1" type="ORF">K488DRAFT_81881</name>
</gene>
<proteinExistence type="predicted"/>
<reference evidence="1" key="1">
    <citation type="submission" date="2021-02" db="EMBL/GenBank/DDBJ databases">
        <authorList>
            <consortium name="DOE Joint Genome Institute"/>
            <person name="Ahrendt S."/>
            <person name="Looney B.P."/>
            <person name="Miyauchi S."/>
            <person name="Morin E."/>
            <person name="Drula E."/>
            <person name="Courty P.E."/>
            <person name="Chicoki N."/>
            <person name="Fauchery L."/>
            <person name="Kohler A."/>
            <person name="Kuo A."/>
            <person name="Labutti K."/>
            <person name="Pangilinan J."/>
            <person name="Lipzen A."/>
            <person name="Riley R."/>
            <person name="Andreopoulos W."/>
            <person name="He G."/>
            <person name="Johnson J."/>
            <person name="Barry K.W."/>
            <person name="Grigoriev I.V."/>
            <person name="Nagy L."/>
            <person name="Hibbett D."/>
            <person name="Henrissat B."/>
            <person name="Matheny P.B."/>
            <person name="Labbe J."/>
            <person name="Martin F."/>
        </authorList>
    </citation>
    <scope>NUCLEOTIDE SEQUENCE</scope>
    <source>
        <strain evidence="1">EC-137</strain>
    </source>
</reference>
<comment type="caution">
    <text evidence="1">The sequence shown here is derived from an EMBL/GenBank/DDBJ whole genome shotgun (WGS) entry which is preliminary data.</text>
</comment>